<comment type="caution">
    <text evidence="1">The sequence shown here is derived from an EMBL/GenBank/DDBJ whole genome shotgun (WGS) entry which is preliminary data.</text>
</comment>
<keyword evidence="2" id="KW-1185">Reference proteome</keyword>
<organism evidence="1 2">
    <name type="scientific">Lagenidium giganteum</name>
    <dbReference type="NCBI Taxonomy" id="4803"/>
    <lineage>
        <taxon>Eukaryota</taxon>
        <taxon>Sar</taxon>
        <taxon>Stramenopiles</taxon>
        <taxon>Oomycota</taxon>
        <taxon>Peronosporomycetes</taxon>
        <taxon>Pythiales</taxon>
        <taxon>Pythiaceae</taxon>
    </lineage>
</organism>
<gene>
    <name evidence="1" type="ORF">N0F65_000155</name>
</gene>
<protein>
    <submittedName>
        <fullName evidence="1">Uncharacterized protein</fullName>
    </submittedName>
</protein>
<name>A0AAV2YLH1_9STRA</name>
<dbReference type="AlphaFoldDB" id="A0AAV2YLH1"/>
<sequence>MRLIVFLAEFQCFRVCGMW</sequence>
<accession>A0AAV2YLH1</accession>
<evidence type="ECO:0000313" key="1">
    <source>
        <dbReference type="EMBL" id="DAZ93539.1"/>
    </source>
</evidence>
<dbReference type="Proteomes" id="UP001146120">
    <property type="component" value="Unassembled WGS sequence"/>
</dbReference>
<dbReference type="EMBL" id="DAKRPA010000309">
    <property type="protein sequence ID" value="DAZ93539.1"/>
    <property type="molecule type" value="Genomic_DNA"/>
</dbReference>
<evidence type="ECO:0000313" key="2">
    <source>
        <dbReference type="Proteomes" id="UP001146120"/>
    </source>
</evidence>
<proteinExistence type="predicted"/>
<reference evidence="1" key="2">
    <citation type="journal article" date="2023" name="Microbiol Resour">
        <title>Decontamination and Annotation of the Draft Genome Sequence of the Oomycete Lagenidium giganteum ARSEF 373.</title>
        <authorList>
            <person name="Morgan W.R."/>
            <person name="Tartar A."/>
        </authorList>
    </citation>
    <scope>NUCLEOTIDE SEQUENCE</scope>
    <source>
        <strain evidence="1">ARSEF 373</strain>
    </source>
</reference>
<reference evidence="1" key="1">
    <citation type="submission" date="2022-11" db="EMBL/GenBank/DDBJ databases">
        <authorList>
            <person name="Morgan W.R."/>
            <person name="Tartar A."/>
        </authorList>
    </citation>
    <scope>NUCLEOTIDE SEQUENCE</scope>
    <source>
        <strain evidence="1">ARSEF 373</strain>
    </source>
</reference>